<protein>
    <recommendedName>
        <fullName evidence="4">Protein HRI1</fullName>
    </recommendedName>
</protein>
<dbReference type="GO" id="GO:0005634">
    <property type="term" value="C:nucleus"/>
    <property type="evidence" value="ECO:0007669"/>
    <property type="project" value="UniProtKB-SubCell"/>
</dbReference>
<evidence type="ECO:0000313" key="7">
    <source>
        <dbReference type="EMBL" id="KAE8154563.1"/>
    </source>
</evidence>
<organism evidence="7 8">
    <name type="scientific">Aspergillus avenaceus</name>
    <dbReference type="NCBI Taxonomy" id="36643"/>
    <lineage>
        <taxon>Eukaryota</taxon>
        <taxon>Fungi</taxon>
        <taxon>Dikarya</taxon>
        <taxon>Ascomycota</taxon>
        <taxon>Pezizomycotina</taxon>
        <taxon>Eurotiomycetes</taxon>
        <taxon>Eurotiomycetidae</taxon>
        <taxon>Eurotiales</taxon>
        <taxon>Aspergillaceae</taxon>
        <taxon>Aspergillus</taxon>
        <taxon>Aspergillus subgen. Circumdati</taxon>
    </lineage>
</organism>
<dbReference type="EMBL" id="ML742028">
    <property type="protein sequence ID" value="KAE8154563.1"/>
    <property type="molecule type" value="Genomic_DNA"/>
</dbReference>
<keyword evidence="5" id="KW-0963">Cytoplasm</keyword>
<dbReference type="OrthoDB" id="4045395at2759"/>
<gene>
    <name evidence="7" type="ORF">BDV25DRAFT_135733</name>
</gene>
<reference evidence="7 8" key="1">
    <citation type="submission" date="2019-04" db="EMBL/GenBank/DDBJ databases">
        <title>Friends and foes A comparative genomics study of 23 Aspergillus species from section Flavi.</title>
        <authorList>
            <consortium name="DOE Joint Genome Institute"/>
            <person name="Kjaerbolling I."/>
            <person name="Vesth T."/>
            <person name="Frisvad J.C."/>
            <person name="Nybo J.L."/>
            <person name="Theobald S."/>
            <person name="Kildgaard S."/>
            <person name="Isbrandt T."/>
            <person name="Kuo A."/>
            <person name="Sato A."/>
            <person name="Lyhne E.K."/>
            <person name="Kogle M.E."/>
            <person name="Wiebenga A."/>
            <person name="Kun R.S."/>
            <person name="Lubbers R.J."/>
            <person name="Makela M.R."/>
            <person name="Barry K."/>
            <person name="Chovatia M."/>
            <person name="Clum A."/>
            <person name="Daum C."/>
            <person name="Haridas S."/>
            <person name="He G."/>
            <person name="LaButti K."/>
            <person name="Lipzen A."/>
            <person name="Mondo S."/>
            <person name="Riley R."/>
            <person name="Salamov A."/>
            <person name="Simmons B.A."/>
            <person name="Magnuson J.K."/>
            <person name="Henrissat B."/>
            <person name="Mortensen U.H."/>
            <person name="Larsen T.O."/>
            <person name="Devries R.P."/>
            <person name="Grigoriev I.V."/>
            <person name="Machida M."/>
            <person name="Baker S.E."/>
            <person name="Andersen M.R."/>
        </authorList>
    </citation>
    <scope>NUCLEOTIDE SEQUENCE [LARGE SCALE GENOMIC DNA]</scope>
    <source>
        <strain evidence="7 8">IBT 18842</strain>
    </source>
</reference>
<evidence type="ECO:0000256" key="2">
    <source>
        <dbReference type="ARBA" id="ARBA00004496"/>
    </source>
</evidence>
<name>A0A5N6U7D5_ASPAV</name>
<dbReference type="Pfam" id="PF16815">
    <property type="entry name" value="HRI1"/>
    <property type="match status" value="1"/>
</dbReference>
<comment type="subcellular location">
    <subcellularLocation>
        <location evidence="2">Cytoplasm</location>
    </subcellularLocation>
    <subcellularLocation>
        <location evidence="1">Nucleus</location>
    </subcellularLocation>
</comment>
<evidence type="ECO:0000256" key="3">
    <source>
        <dbReference type="ARBA" id="ARBA00005229"/>
    </source>
</evidence>
<dbReference type="InterPro" id="IPR031818">
    <property type="entry name" value="Hri1"/>
</dbReference>
<evidence type="ECO:0000256" key="4">
    <source>
        <dbReference type="ARBA" id="ARBA00017063"/>
    </source>
</evidence>
<keyword evidence="8" id="KW-1185">Reference proteome</keyword>
<dbReference type="AlphaFoldDB" id="A0A5N6U7D5"/>
<dbReference type="Proteomes" id="UP000325780">
    <property type="component" value="Unassembled WGS sequence"/>
</dbReference>
<comment type="similarity">
    <text evidence="3">Belongs to the HRI1 family.</text>
</comment>
<sequence length="254" mass="28087">MSPQTTNPPTESRVSTRISLRWLPEPASETTDTLVMSVKGWYVDLRVDKNSGQIDWAIAGQRVVDSQELRRVQFTHELDSHNSFDAVDCGTFTTLANGDDLETGSMPRPDVPGAPMTEYEEVWRELTFREGPEGPGKGVSWVLESKYEVGIGEGEVEVARTFLARVWGTYLVVRQKQIHTRSEETGGIVVKDGGDVSARREEWDGSSGWVAKYVLGAEGKELPSAQNIQVQGSPGETAIVQGQPYIIRSFEDIV</sequence>
<keyword evidence="6" id="KW-0539">Nucleus</keyword>
<accession>A0A5N6U7D5</accession>
<evidence type="ECO:0000256" key="6">
    <source>
        <dbReference type="ARBA" id="ARBA00023242"/>
    </source>
</evidence>
<evidence type="ECO:0000256" key="1">
    <source>
        <dbReference type="ARBA" id="ARBA00004123"/>
    </source>
</evidence>
<dbReference type="GO" id="GO:0005737">
    <property type="term" value="C:cytoplasm"/>
    <property type="evidence" value="ECO:0007669"/>
    <property type="project" value="UniProtKB-SubCell"/>
</dbReference>
<proteinExistence type="inferred from homology"/>
<dbReference type="InterPro" id="IPR043047">
    <property type="entry name" value="Hri1_N_sf"/>
</dbReference>
<dbReference type="InterPro" id="IPR038744">
    <property type="entry name" value="Hri1_N"/>
</dbReference>
<dbReference type="Gene3D" id="2.40.128.320">
    <property type="entry name" value="Protein HRI1, N-terminal domain"/>
    <property type="match status" value="1"/>
</dbReference>
<dbReference type="CDD" id="cd11693">
    <property type="entry name" value="HRI1_C_like"/>
    <property type="match status" value="1"/>
</dbReference>
<evidence type="ECO:0000256" key="5">
    <source>
        <dbReference type="ARBA" id="ARBA00022490"/>
    </source>
</evidence>
<dbReference type="CDD" id="cd11692">
    <property type="entry name" value="HRI1_N_like"/>
    <property type="match status" value="1"/>
</dbReference>
<evidence type="ECO:0000313" key="8">
    <source>
        <dbReference type="Proteomes" id="UP000325780"/>
    </source>
</evidence>